<feature type="transmembrane region" description="Helical" evidence="7">
    <location>
        <begin position="354"/>
        <end position="376"/>
    </location>
</feature>
<evidence type="ECO:0000256" key="7">
    <source>
        <dbReference type="SAM" id="Phobius"/>
    </source>
</evidence>
<reference evidence="8 9" key="1">
    <citation type="submission" date="2016-09" db="EMBL/GenBank/DDBJ databases">
        <title>Lactic acid bacteria from MAP meat Genome sequencing and assembly.</title>
        <authorList>
            <person name="Behr J."/>
            <person name="Hilgarth M."/>
            <person name="Vogel R.F."/>
        </authorList>
    </citation>
    <scope>NUCLEOTIDE SEQUENCE [LARGE SCALE GENOMIC DNA]</scope>
    <source>
        <strain evidence="8 9">TMW21615</strain>
    </source>
</reference>
<dbReference type="InterPro" id="IPR050833">
    <property type="entry name" value="Poly_Biosynth_Transport"/>
</dbReference>
<proteinExistence type="inferred from homology"/>
<protein>
    <submittedName>
        <fullName evidence="8">Lipopolysaccharide biosynthesis protein</fullName>
    </submittedName>
</protein>
<feature type="transmembrane region" description="Helical" evidence="7">
    <location>
        <begin position="80"/>
        <end position="106"/>
    </location>
</feature>
<dbReference type="GO" id="GO:0005886">
    <property type="term" value="C:plasma membrane"/>
    <property type="evidence" value="ECO:0007669"/>
    <property type="project" value="UniProtKB-SubCell"/>
</dbReference>
<feature type="transmembrane region" description="Helical" evidence="7">
    <location>
        <begin position="413"/>
        <end position="431"/>
    </location>
</feature>
<accession>A0A7L4WHM6</accession>
<dbReference type="EMBL" id="CP017195">
    <property type="protein sequence ID" value="QDJ28672.1"/>
    <property type="molecule type" value="Genomic_DNA"/>
</dbReference>
<dbReference type="PANTHER" id="PTHR30250">
    <property type="entry name" value="PST FAMILY PREDICTED COLANIC ACID TRANSPORTER"/>
    <property type="match status" value="1"/>
</dbReference>
<dbReference type="Proteomes" id="UP000516280">
    <property type="component" value="Chromosome"/>
</dbReference>
<keyword evidence="6 7" id="KW-0472">Membrane</keyword>
<dbReference type="Pfam" id="PF13440">
    <property type="entry name" value="Polysacc_synt_3"/>
    <property type="match status" value="1"/>
</dbReference>
<feature type="transmembrane region" description="Helical" evidence="7">
    <location>
        <begin position="248"/>
        <end position="271"/>
    </location>
</feature>
<evidence type="ECO:0000256" key="5">
    <source>
        <dbReference type="ARBA" id="ARBA00022989"/>
    </source>
</evidence>
<evidence type="ECO:0000256" key="2">
    <source>
        <dbReference type="ARBA" id="ARBA00007430"/>
    </source>
</evidence>
<sequence>MSKPINELKKGIIYTSIGTYSGFILQLIISMILSRLLTPKEYGVVAIVQVFILFFMIMVESGMGPAIIQNKKLTDSDYRILFNFSGIFAFVVAILFGFFGLVLSLIYKNPIYQYLTWVQAISVLFNGLNVVPTAVLNKEKRFKEVNASTLIANFAGGLIGVLVALLGGGVYALILSSIISSGVNFFINRAITRLFFIRKLNLSALRKILKFSINQFGANFLAYFSRNSDNILIGRFMGPAILANYNKAYSLLMLPFNFSINIIGVVLQPVLSEYQDNVDFIRSFFLKMVHILALVGIPLSIFFSLSAKQIILFMYGPQWSDAIMPFSILSLTIWIQMVISVNGAILQSRNHSKIYLITQILYATIIITSIIIGILWGDIVKVAICLTIGFTINFFVCFYRTLKYSLYGKISDFLKEFFSPFILGGIVLLALKPFNYIDFQNNTVSILLRVLVFILIFILYIFVTPEKKRIAQMLKK</sequence>
<dbReference type="CDD" id="cd13127">
    <property type="entry name" value="MATE_tuaB_like"/>
    <property type="match status" value="1"/>
</dbReference>
<evidence type="ECO:0000313" key="8">
    <source>
        <dbReference type="EMBL" id="QDJ28672.1"/>
    </source>
</evidence>
<name>A0A7L4WHM6_9LACT</name>
<dbReference type="AlphaFoldDB" id="A0A7L4WHM6"/>
<evidence type="ECO:0000256" key="1">
    <source>
        <dbReference type="ARBA" id="ARBA00004651"/>
    </source>
</evidence>
<keyword evidence="4 7" id="KW-0812">Transmembrane</keyword>
<keyword evidence="5 7" id="KW-1133">Transmembrane helix</keyword>
<comment type="similarity">
    <text evidence="2">Belongs to the polysaccharide synthase family.</text>
</comment>
<gene>
    <name evidence="8" type="ORF">BHS01_09095</name>
</gene>
<organism evidence="8 9">
    <name type="scientific">Pseudolactococcus paracarnosus</name>
    <dbReference type="NCBI Taxonomy" id="2749962"/>
    <lineage>
        <taxon>Bacteria</taxon>
        <taxon>Bacillati</taxon>
        <taxon>Bacillota</taxon>
        <taxon>Bacilli</taxon>
        <taxon>Lactobacillales</taxon>
        <taxon>Streptococcaceae</taxon>
        <taxon>Pseudolactococcus</taxon>
    </lineage>
</organism>
<dbReference type="PANTHER" id="PTHR30250:SF10">
    <property type="entry name" value="LIPOPOLYSACCHARIDE BIOSYNTHESIS PROTEIN WZXC"/>
    <property type="match status" value="1"/>
</dbReference>
<feature type="transmembrane region" description="Helical" evidence="7">
    <location>
        <begin position="291"/>
        <end position="316"/>
    </location>
</feature>
<comment type="subcellular location">
    <subcellularLocation>
        <location evidence="1">Cell membrane</location>
        <topology evidence="1">Multi-pass membrane protein</topology>
    </subcellularLocation>
</comment>
<dbReference type="RefSeq" id="WP_109835260.1">
    <property type="nucleotide sequence ID" value="NZ_CP017195.1"/>
</dbReference>
<feature type="transmembrane region" description="Helical" evidence="7">
    <location>
        <begin position="112"/>
        <end position="135"/>
    </location>
</feature>
<feature type="transmembrane region" description="Helical" evidence="7">
    <location>
        <begin position="322"/>
        <end position="342"/>
    </location>
</feature>
<keyword evidence="3" id="KW-1003">Cell membrane</keyword>
<dbReference type="KEGG" id="lpaa:BHS01_09095"/>
<evidence type="ECO:0000256" key="6">
    <source>
        <dbReference type="ARBA" id="ARBA00023136"/>
    </source>
</evidence>
<evidence type="ECO:0000313" key="9">
    <source>
        <dbReference type="Proteomes" id="UP000516280"/>
    </source>
</evidence>
<evidence type="ECO:0000256" key="4">
    <source>
        <dbReference type="ARBA" id="ARBA00022692"/>
    </source>
</evidence>
<feature type="transmembrane region" description="Helical" evidence="7">
    <location>
        <begin position="443"/>
        <end position="463"/>
    </location>
</feature>
<feature type="transmembrane region" description="Helical" evidence="7">
    <location>
        <begin position="42"/>
        <end position="59"/>
    </location>
</feature>
<feature type="transmembrane region" description="Helical" evidence="7">
    <location>
        <begin position="12"/>
        <end position="36"/>
    </location>
</feature>
<evidence type="ECO:0000256" key="3">
    <source>
        <dbReference type="ARBA" id="ARBA00022475"/>
    </source>
</evidence>
<feature type="transmembrane region" description="Helical" evidence="7">
    <location>
        <begin position="382"/>
        <end position="401"/>
    </location>
</feature>